<gene>
    <name evidence="2" type="ORF">DV701_00460</name>
</gene>
<dbReference type="Gene3D" id="3.30.70.920">
    <property type="match status" value="1"/>
</dbReference>
<evidence type="ECO:0000313" key="2">
    <source>
        <dbReference type="EMBL" id="AXH94852.1"/>
    </source>
</evidence>
<accession>A0A345NIJ4</accession>
<dbReference type="SUPFAM" id="SSF54909">
    <property type="entry name" value="Dimeric alpha+beta barrel"/>
    <property type="match status" value="1"/>
</dbReference>
<proteinExistence type="predicted"/>
<feature type="domain" description="Transcription regulator AsnC/Lrp ligand binding" evidence="1">
    <location>
        <begin position="6"/>
        <end position="76"/>
    </location>
</feature>
<dbReference type="OrthoDB" id="9797216at2"/>
<dbReference type="RefSeq" id="WP_114926621.1">
    <property type="nucleotide sequence ID" value="NZ_CP031229.1"/>
</dbReference>
<dbReference type="EMBL" id="CP031229">
    <property type="protein sequence ID" value="AXH94852.1"/>
    <property type="molecule type" value="Genomic_DNA"/>
</dbReference>
<sequence length="77" mass="8226">MIKAYILVQTEVGASADVTRAVRQLPGVLSAEDVAGPYDVIVVVESPTVQALGREVIARVQAVPRITRTTTCTVVEF</sequence>
<reference evidence="2 3" key="1">
    <citation type="submission" date="2018-07" db="EMBL/GenBank/DDBJ databases">
        <title>Complete genome sequencing of Ornithinimicrobium sp. AMA3305.</title>
        <authorList>
            <person name="Bae J.-W."/>
        </authorList>
    </citation>
    <scope>NUCLEOTIDE SEQUENCE [LARGE SCALE GENOMIC DNA]</scope>
    <source>
        <strain evidence="2 3">AMA3305</strain>
    </source>
</reference>
<dbReference type="InterPro" id="IPR011008">
    <property type="entry name" value="Dimeric_a/b-barrel"/>
</dbReference>
<dbReference type="KEGG" id="orn:DV701_00460"/>
<protein>
    <submittedName>
        <fullName evidence="2">Lrp/AsnC family transcriptional regulator</fullName>
    </submittedName>
</protein>
<dbReference type="Proteomes" id="UP000253790">
    <property type="component" value="Chromosome"/>
</dbReference>
<organism evidence="2 3">
    <name type="scientific">Ornithinimicrobium avium</name>
    <dbReference type="NCBI Taxonomy" id="2283195"/>
    <lineage>
        <taxon>Bacteria</taxon>
        <taxon>Bacillati</taxon>
        <taxon>Actinomycetota</taxon>
        <taxon>Actinomycetes</taxon>
        <taxon>Micrococcales</taxon>
        <taxon>Ornithinimicrobiaceae</taxon>
        <taxon>Ornithinimicrobium</taxon>
    </lineage>
</organism>
<evidence type="ECO:0000259" key="1">
    <source>
        <dbReference type="Pfam" id="PF01037"/>
    </source>
</evidence>
<evidence type="ECO:0000313" key="3">
    <source>
        <dbReference type="Proteomes" id="UP000253790"/>
    </source>
</evidence>
<keyword evidence="3" id="KW-1185">Reference proteome</keyword>
<dbReference type="Pfam" id="PF01037">
    <property type="entry name" value="AsnC_trans_reg"/>
    <property type="match status" value="1"/>
</dbReference>
<name>A0A345NIJ4_9MICO</name>
<dbReference type="AlphaFoldDB" id="A0A345NIJ4"/>
<dbReference type="InterPro" id="IPR019887">
    <property type="entry name" value="Tscrpt_reg_AsnC/Lrp_C"/>
</dbReference>